<organism evidence="15 16">
    <name type="scientific">Anaerovibrio lipolyticus DSM 3074</name>
    <dbReference type="NCBI Taxonomy" id="1120997"/>
    <lineage>
        <taxon>Bacteria</taxon>
        <taxon>Bacillati</taxon>
        <taxon>Bacillota</taxon>
        <taxon>Negativicutes</taxon>
        <taxon>Selenomonadales</taxon>
        <taxon>Selenomonadaceae</taxon>
        <taxon>Anaerovibrio</taxon>
    </lineage>
</organism>
<dbReference type="InterPro" id="IPR039261">
    <property type="entry name" value="FNR_nucleotide-bd"/>
</dbReference>
<dbReference type="GO" id="GO:0051537">
    <property type="term" value="F:2 iron, 2 sulfur cluster binding"/>
    <property type="evidence" value="ECO:0007669"/>
    <property type="project" value="UniProtKB-KW"/>
</dbReference>
<dbReference type="InterPro" id="IPR019480">
    <property type="entry name" value="Dihydroorotate_DH_Fe-S-bd"/>
</dbReference>
<feature type="binding site" evidence="11 13">
    <location>
        <position position="250"/>
    </location>
    <ligand>
        <name>[2Fe-2S] cluster</name>
        <dbReference type="ChEBI" id="CHEBI:190135"/>
    </ligand>
</feature>
<feature type="domain" description="FAD-binding FR-type" evidence="14">
    <location>
        <begin position="6"/>
        <end position="105"/>
    </location>
</feature>
<feature type="binding site" evidence="11 12">
    <location>
        <begin position="80"/>
        <end position="81"/>
    </location>
    <ligand>
        <name>FAD</name>
        <dbReference type="ChEBI" id="CHEBI:57692"/>
    </ligand>
</feature>
<comment type="pathway">
    <text evidence="11">Pyrimidine metabolism; UMP biosynthesis via de novo pathway; orotate from (S)-dihydroorotate (NAD(+) route): step 1/1.</text>
</comment>
<comment type="subunit">
    <text evidence="11">Heterotetramer of 2 PyrK and 2 PyrD type B subunits.</text>
</comment>
<dbReference type="AlphaFoldDB" id="A0A1M6C3H7"/>
<feature type="binding site" evidence="11 13">
    <location>
        <position position="229"/>
    </location>
    <ligand>
        <name>[2Fe-2S] cluster</name>
        <dbReference type="ChEBI" id="CHEBI:190135"/>
    </ligand>
</feature>
<evidence type="ECO:0000256" key="2">
    <source>
        <dbReference type="ARBA" id="ARBA00022448"/>
    </source>
</evidence>
<gene>
    <name evidence="11" type="primary">pyrK</name>
    <name evidence="15" type="ORF">SAMN02745671_00981</name>
</gene>
<evidence type="ECO:0000256" key="3">
    <source>
        <dbReference type="ARBA" id="ARBA00022630"/>
    </source>
</evidence>
<keyword evidence="9 11" id="KW-0408">Iron</keyword>
<keyword evidence="4 11" id="KW-0001">2Fe-2S</keyword>
<name>A0A1M6C3H7_9FIRM</name>
<keyword evidence="10 11" id="KW-0411">Iron-sulfur</keyword>
<dbReference type="InterPro" id="IPR012165">
    <property type="entry name" value="Cyt_c3_hydrogenase_gsu"/>
</dbReference>
<dbReference type="InterPro" id="IPR001433">
    <property type="entry name" value="OxRdtase_FAD/NAD-bd"/>
</dbReference>
<dbReference type="Pfam" id="PF00970">
    <property type="entry name" value="FAD_binding_6"/>
    <property type="match status" value="1"/>
</dbReference>
<dbReference type="PROSITE" id="PS51384">
    <property type="entry name" value="FAD_FR"/>
    <property type="match status" value="1"/>
</dbReference>
<dbReference type="Gene3D" id="2.10.240.10">
    <property type="entry name" value="Dihydroorotate dehydrogenase, electron transfer subunit"/>
    <property type="match status" value="1"/>
</dbReference>
<dbReference type="InterPro" id="IPR050353">
    <property type="entry name" value="PyrK_electron_transfer"/>
</dbReference>
<feature type="binding site" evidence="12">
    <location>
        <begin position="73"/>
        <end position="75"/>
    </location>
    <ligand>
        <name>FAD</name>
        <dbReference type="ChEBI" id="CHEBI:57692"/>
    </ligand>
</feature>
<keyword evidence="8 11" id="KW-0249">Electron transport</keyword>
<dbReference type="PANTHER" id="PTHR43513:SF3">
    <property type="entry name" value="DIHYDROOROTATE DEHYDROGENASE B (NAD(+)), ELECTRON TRANSFER SUBUNIT-RELATED"/>
    <property type="match status" value="1"/>
</dbReference>
<reference evidence="15 16" key="1">
    <citation type="submission" date="2016-11" db="EMBL/GenBank/DDBJ databases">
        <authorList>
            <person name="Jaros S."/>
            <person name="Januszkiewicz K."/>
            <person name="Wedrychowicz H."/>
        </authorList>
    </citation>
    <scope>NUCLEOTIDE SEQUENCE [LARGE SCALE GENOMIC DNA]</scope>
    <source>
        <strain evidence="15 16">DSM 3074</strain>
    </source>
</reference>
<evidence type="ECO:0000259" key="14">
    <source>
        <dbReference type="PROSITE" id="PS51384"/>
    </source>
</evidence>
<dbReference type="GO" id="GO:0050660">
    <property type="term" value="F:flavin adenine dinucleotide binding"/>
    <property type="evidence" value="ECO:0007669"/>
    <property type="project" value="InterPro"/>
</dbReference>
<keyword evidence="6 11" id="KW-0274">FAD</keyword>
<protein>
    <recommendedName>
        <fullName evidence="11">Dihydroorotate dehydrogenase B (NAD(+)), electron transfer subunit</fullName>
    </recommendedName>
    <alternativeName>
        <fullName evidence="11">Dihydroorotate oxidase B, electron transfer subunit</fullName>
    </alternativeName>
</protein>
<dbReference type="RefSeq" id="WP_080325531.1">
    <property type="nucleotide sequence ID" value="NZ_FQYW01000007.1"/>
</dbReference>
<dbReference type="InterPro" id="IPR017927">
    <property type="entry name" value="FAD-bd_FR_type"/>
</dbReference>
<dbReference type="SUPFAM" id="SSF52343">
    <property type="entry name" value="Ferredoxin reductase-like, C-terminal NADP-linked domain"/>
    <property type="match status" value="1"/>
</dbReference>
<dbReference type="EMBL" id="FQYW01000007">
    <property type="protein sequence ID" value="SHI55570.1"/>
    <property type="molecule type" value="Genomic_DNA"/>
</dbReference>
<dbReference type="InterPro" id="IPR023455">
    <property type="entry name" value="Dihydroorotate_DHASE_ETsu"/>
</dbReference>
<dbReference type="Proteomes" id="UP000191240">
    <property type="component" value="Unassembled WGS sequence"/>
</dbReference>
<evidence type="ECO:0000256" key="12">
    <source>
        <dbReference type="PIRSR" id="PIRSR006816-1"/>
    </source>
</evidence>
<dbReference type="UniPathway" id="UPA00070">
    <property type="reaction ID" value="UER00945"/>
</dbReference>
<dbReference type="HAMAP" id="MF_01211">
    <property type="entry name" value="DHODB_Fe_S_bind"/>
    <property type="match status" value="1"/>
</dbReference>
<evidence type="ECO:0000256" key="10">
    <source>
        <dbReference type="ARBA" id="ARBA00023014"/>
    </source>
</evidence>
<dbReference type="InterPro" id="IPR037117">
    <property type="entry name" value="Dihydroorotate_DH_ele_sf"/>
</dbReference>
<dbReference type="GO" id="GO:0016491">
    <property type="term" value="F:oxidoreductase activity"/>
    <property type="evidence" value="ECO:0007669"/>
    <property type="project" value="InterPro"/>
</dbReference>
<keyword evidence="3 11" id="KW-0285">Flavoprotein</keyword>
<dbReference type="PANTHER" id="PTHR43513">
    <property type="entry name" value="DIHYDROOROTATE DEHYDROGENASE B (NAD(+)), ELECTRON TRANSFER SUBUNIT"/>
    <property type="match status" value="1"/>
</dbReference>
<comment type="caution">
    <text evidence="11">Lacks conserved residue(s) required for the propagation of feature annotation.</text>
</comment>
<feature type="binding site" evidence="11 13">
    <location>
        <position position="237"/>
    </location>
    <ligand>
        <name>[2Fe-2S] cluster</name>
        <dbReference type="ChEBI" id="CHEBI:190135"/>
    </ligand>
</feature>
<dbReference type="InterPro" id="IPR017938">
    <property type="entry name" value="Riboflavin_synthase-like_b-brl"/>
</dbReference>
<evidence type="ECO:0000256" key="9">
    <source>
        <dbReference type="ARBA" id="ARBA00023004"/>
    </source>
</evidence>
<dbReference type="GO" id="GO:0009055">
    <property type="term" value="F:electron transfer activity"/>
    <property type="evidence" value="ECO:0007669"/>
    <property type="project" value="UniProtKB-UniRule"/>
</dbReference>
<evidence type="ECO:0000256" key="7">
    <source>
        <dbReference type="ARBA" id="ARBA00022975"/>
    </source>
</evidence>
<dbReference type="CDD" id="cd06218">
    <property type="entry name" value="DHOD_e_trans"/>
    <property type="match status" value="1"/>
</dbReference>
<comment type="cofactor">
    <cofactor evidence="11 12">
        <name>FAD</name>
        <dbReference type="ChEBI" id="CHEBI:57692"/>
    </cofactor>
    <text evidence="11 12">Binds 1 FAD per subunit.</text>
</comment>
<evidence type="ECO:0000256" key="11">
    <source>
        <dbReference type="HAMAP-Rule" id="MF_01211"/>
    </source>
</evidence>
<dbReference type="OrthoDB" id="9778346at2"/>
<dbReference type="Gene3D" id="2.40.30.10">
    <property type="entry name" value="Translation factors"/>
    <property type="match status" value="1"/>
</dbReference>
<accession>A0A1M6C3H7</accession>
<sequence>MNETKKLVEIGNIVSNWELSADVNALVLECPDIVSVAKPGQFVMIKNEMGSTYLRRPFGVADVDKEQGLLLLIYRKAGKGTQELAQLDDGAPISVEGPLGNGFSFKNEGRTLLIGGGVGIAPIIYTARHLSKELDGPKPVILLGVRNHKELFWSDFVENFAEKLVYTTDDGSYGRKGFAIDAIPDILKEYPDIKHIKVCGSTVMMKGIAELAIKQGIECEVSLEKRMACGFGVCLGCTFEGKSGKRWKVCGDGPVFDAEEVFG</sequence>
<evidence type="ECO:0000256" key="13">
    <source>
        <dbReference type="PIRSR" id="PIRSR006816-2"/>
    </source>
</evidence>
<keyword evidence="7 11" id="KW-0665">Pyrimidine biosynthesis</keyword>
<evidence type="ECO:0000256" key="6">
    <source>
        <dbReference type="ARBA" id="ARBA00022827"/>
    </source>
</evidence>
<feature type="binding site" evidence="11 13">
    <location>
        <position position="234"/>
    </location>
    <ligand>
        <name>[2Fe-2S] cluster</name>
        <dbReference type="ChEBI" id="CHEBI:190135"/>
    </ligand>
</feature>
<keyword evidence="5 11" id="KW-0479">Metal-binding</keyword>
<evidence type="ECO:0000256" key="1">
    <source>
        <dbReference type="ARBA" id="ARBA00006422"/>
    </source>
</evidence>
<comment type="cofactor">
    <cofactor evidence="11">
        <name>[2Fe-2S] cluster</name>
        <dbReference type="ChEBI" id="CHEBI:190135"/>
    </cofactor>
    <text evidence="11">Binds 1 [2Fe-2S] cluster per subunit.</text>
</comment>
<evidence type="ECO:0000256" key="4">
    <source>
        <dbReference type="ARBA" id="ARBA00022714"/>
    </source>
</evidence>
<comment type="function">
    <text evidence="11">Responsible for channeling the electrons from the oxidation of dihydroorotate from the FMN redox center in the PyrD type B subunit to the ultimate electron acceptor NAD(+).</text>
</comment>
<keyword evidence="2 11" id="KW-0813">Transport</keyword>
<dbReference type="InterPro" id="IPR008333">
    <property type="entry name" value="Cbr1-like_FAD-bd_dom"/>
</dbReference>
<evidence type="ECO:0000313" key="15">
    <source>
        <dbReference type="EMBL" id="SHI55570.1"/>
    </source>
</evidence>
<evidence type="ECO:0000256" key="8">
    <source>
        <dbReference type="ARBA" id="ARBA00022982"/>
    </source>
</evidence>
<comment type="cofactor">
    <cofactor evidence="13">
        <name>[2Fe-2S] cluster</name>
        <dbReference type="ChEBI" id="CHEBI:190135"/>
    </cofactor>
    <text evidence="13">Binds 1 [2Fe-2S] cluster per subunit.</text>
</comment>
<proteinExistence type="inferred from homology"/>
<comment type="similarity">
    <text evidence="1 11">Belongs to the PyrK family.</text>
</comment>
<dbReference type="Pfam" id="PF10418">
    <property type="entry name" value="DHODB_Fe-S_bind"/>
    <property type="match status" value="1"/>
</dbReference>
<evidence type="ECO:0000313" key="16">
    <source>
        <dbReference type="Proteomes" id="UP000191240"/>
    </source>
</evidence>
<dbReference type="PIRSF" id="PIRSF006816">
    <property type="entry name" value="Cyc3_hyd_g"/>
    <property type="match status" value="1"/>
</dbReference>
<dbReference type="GO" id="GO:0046872">
    <property type="term" value="F:metal ion binding"/>
    <property type="evidence" value="ECO:0007669"/>
    <property type="project" value="UniProtKB-KW"/>
</dbReference>
<dbReference type="Pfam" id="PF00175">
    <property type="entry name" value="NAD_binding_1"/>
    <property type="match status" value="1"/>
</dbReference>
<dbReference type="Gene3D" id="3.40.50.80">
    <property type="entry name" value="Nucleotide-binding domain of ferredoxin-NADP reductase (FNR) module"/>
    <property type="match status" value="1"/>
</dbReference>
<dbReference type="GO" id="GO:0044205">
    <property type="term" value="P:'de novo' UMP biosynthetic process"/>
    <property type="evidence" value="ECO:0007669"/>
    <property type="project" value="UniProtKB-UniRule"/>
</dbReference>
<dbReference type="SUPFAM" id="SSF63380">
    <property type="entry name" value="Riboflavin synthase domain-like"/>
    <property type="match status" value="1"/>
</dbReference>
<evidence type="ECO:0000256" key="5">
    <source>
        <dbReference type="ARBA" id="ARBA00022723"/>
    </source>
</evidence>